<feature type="region of interest" description="Disordered" evidence="5">
    <location>
        <begin position="438"/>
        <end position="457"/>
    </location>
</feature>
<dbReference type="RefSeq" id="WP_097174227.1">
    <property type="nucleotide sequence ID" value="NZ_OBML01000003.1"/>
</dbReference>
<name>A0A285RY69_9HYPH</name>
<dbReference type="EMBL" id="OBML01000003">
    <property type="protein sequence ID" value="SOB99123.1"/>
    <property type="molecule type" value="Genomic_DNA"/>
</dbReference>
<keyword evidence="8" id="KW-1185">Reference proteome</keyword>
<gene>
    <name evidence="7" type="ORF">SAMN05421512_10350</name>
</gene>
<evidence type="ECO:0000313" key="8">
    <source>
        <dbReference type="Proteomes" id="UP000219331"/>
    </source>
</evidence>
<dbReference type="GO" id="GO:0003677">
    <property type="term" value="F:DNA binding"/>
    <property type="evidence" value="ECO:0007669"/>
    <property type="project" value="UniProtKB-KW"/>
</dbReference>
<keyword evidence="4" id="KW-0175">Coiled coil</keyword>
<feature type="domain" description="Type I restriction modification DNA specificity" evidence="6">
    <location>
        <begin position="5"/>
        <end position="181"/>
    </location>
</feature>
<dbReference type="CDD" id="cd17261">
    <property type="entry name" value="RMtype1_S_EcoKI-TRD2-CR2_like"/>
    <property type="match status" value="1"/>
</dbReference>
<dbReference type="InterPro" id="IPR044946">
    <property type="entry name" value="Restrct_endonuc_typeI_TRD_sf"/>
</dbReference>
<dbReference type="CDD" id="cd17260">
    <property type="entry name" value="RMtype1_S_EcoEI-TRD1-CR1_like"/>
    <property type="match status" value="1"/>
</dbReference>
<evidence type="ECO:0000256" key="3">
    <source>
        <dbReference type="ARBA" id="ARBA00023125"/>
    </source>
</evidence>
<feature type="domain" description="Type I restriction modification DNA specificity" evidence="6">
    <location>
        <begin position="280"/>
        <end position="390"/>
    </location>
</feature>
<evidence type="ECO:0000256" key="1">
    <source>
        <dbReference type="ARBA" id="ARBA00010923"/>
    </source>
</evidence>
<dbReference type="GO" id="GO:0009307">
    <property type="term" value="P:DNA restriction-modification system"/>
    <property type="evidence" value="ECO:0007669"/>
    <property type="project" value="UniProtKB-KW"/>
</dbReference>
<reference evidence="7 8" key="1">
    <citation type="submission" date="2017-08" db="EMBL/GenBank/DDBJ databases">
        <authorList>
            <person name="de Groot N.N."/>
        </authorList>
    </citation>
    <scope>NUCLEOTIDE SEQUENCE [LARGE SCALE GENOMIC DNA]</scope>
    <source>
        <strain evidence="7 8">USBA 352</strain>
    </source>
</reference>
<evidence type="ECO:0000256" key="4">
    <source>
        <dbReference type="SAM" id="Coils"/>
    </source>
</evidence>
<accession>A0A285RY69</accession>
<keyword evidence="3" id="KW-0238">DNA-binding</keyword>
<feature type="coiled-coil region" evidence="4">
    <location>
        <begin position="168"/>
        <end position="195"/>
    </location>
</feature>
<evidence type="ECO:0000256" key="2">
    <source>
        <dbReference type="ARBA" id="ARBA00022747"/>
    </source>
</evidence>
<dbReference type="Gene3D" id="3.90.220.20">
    <property type="entry name" value="DNA methylase specificity domains"/>
    <property type="match status" value="2"/>
</dbReference>
<protein>
    <submittedName>
        <fullName evidence="7">Type I restriction enzyme, S subunit</fullName>
    </submittedName>
</protein>
<dbReference type="InterPro" id="IPR000055">
    <property type="entry name" value="Restrct_endonuc_typeI_TRD"/>
</dbReference>
<dbReference type="PANTHER" id="PTHR43140">
    <property type="entry name" value="TYPE-1 RESTRICTION ENZYME ECOKI SPECIFICITY PROTEIN"/>
    <property type="match status" value="1"/>
</dbReference>
<dbReference type="OrthoDB" id="512700at2"/>
<dbReference type="SUPFAM" id="SSF116734">
    <property type="entry name" value="DNA methylase specificity domain"/>
    <property type="match status" value="2"/>
</dbReference>
<dbReference type="PANTHER" id="PTHR43140:SF1">
    <property type="entry name" value="TYPE I RESTRICTION ENZYME ECOKI SPECIFICITY SUBUNIT"/>
    <property type="match status" value="1"/>
</dbReference>
<organism evidence="7 8">
    <name type="scientific">Stappia indica</name>
    <dbReference type="NCBI Taxonomy" id="538381"/>
    <lineage>
        <taxon>Bacteria</taxon>
        <taxon>Pseudomonadati</taxon>
        <taxon>Pseudomonadota</taxon>
        <taxon>Alphaproteobacteria</taxon>
        <taxon>Hyphomicrobiales</taxon>
        <taxon>Stappiaceae</taxon>
        <taxon>Stappia</taxon>
    </lineage>
</organism>
<dbReference type="AlphaFoldDB" id="A0A285RY69"/>
<sequence length="457" mass="51142">MSELPKGWVEEHLSDLCEFNPKHPADADRTAHVSFVPMPAVDDKTGTLSAELERRPLSDVWKGYTHFAEGDVIFAKITPCMENGKIAVAEGLANAMACGSTEFHVLRGTGCIEPRYLWRYLRQSAFRRDAEKSMTGAVGQRRVPRAYLEETRLPLPPLAEQKRIVAKLDALSARSARARKELERIDALVARYKQAVLSKAFSGELTKDWRLHSQGSEWKQLRLAELITDGPSNGWSPKPANTPTNLKSLKLSATTSGELRIQEDTIKYLQPAEINARYWLRRNDILIQRANSLEYLGTSAVYTGPEMEFIYPDLMMRIRVDGTKASTQFLWRFLNSQQAKQYFQSHATGTAGNMPKINGSVVKGLEVPAPSLPEQREIVRRIESAFDKIDRLAEEAKRALALVGRLDEAVLAKAFRGELVPQDPNDEPASVLLERIRAERAAAPKPKRGRRTAAQAG</sequence>
<evidence type="ECO:0000259" key="6">
    <source>
        <dbReference type="Pfam" id="PF01420"/>
    </source>
</evidence>
<comment type="similarity">
    <text evidence="1">Belongs to the type-I restriction system S methylase family.</text>
</comment>
<proteinExistence type="inferred from homology"/>
<evidence type="ECO:0000313" key="7">
    <source>
        <dbReference type="EMBL" id="SOB99123.1"/>
    </source>
</evidence>
<dbReference type="Proteomes" id="UP000219331">
    <property type="component" value="Unassembled WGS sequence"/>
</dbReference>
<dbReference type="InterPro" id="IPR051212">
    <property type="entry name" value="Type-I_RE_S_subunit"/>
</dbReference>
<evidence type="ECO:0000256" key="5">
    <source>
        <dbReference type="SAM" id="MobiDB-lite"/>
    </source>
</evidence>
<keyword evidence="2" id="KW-0680">Restriction system</keyword>
<dbReference type="Pfam" id="PF01420">
    <property type="entry name" value="Methylase_S"/>
    <property type="match status" value="2"/>
</dbReference>